<accession>A0ABX2EE81</accession>
<protein>
    <recommendedName>
        <fullName evidence="4">Sel1 repeat family protein</fullName>
    </recommendedName>
</protein>
<evidence type="ECO:0000256" key="1">
    <source>
        <dbReference type="SAM" id="Phobius"/>
    </source>
</evidence>
<comment type="caution">
    <text evidence="2">The sequence shown here is derived from an EMBL/GenBank/DDBJ whole genome shotgun (WGS) entry which is preliminary data.</text>
</comment>
<gene>
    <name evidence="2" type="ORF">HLB44_07925</name>
</gene>
<organism evidence="2 3">
    <name type="scientific">Pseudaquabacterium terrae</name>
    <dbReference type="NCBI Taxonomy" id="2732868"/>
    <lineage>
        <taxon>Bacteria</taxon>
        <taxon>Pseudomonadati</taxon>
        <taxon>Pseudomonadota</taxon>
        <taxon>Betaproteobacteria</taxon>
        <taxon>Burkholderiales</taxon>
        <taxon>Sphaerotilaceae</taxon>
        <taxon>Pseudaquabacterium</taxon>
    </lineage>
</organism>
<dbReference type="RefSeq" id="WP_173122001.1">
    <property type="nucleotide sequence ID" value="NZ_JABRWJ010000002.1"/>
</dbReference>
<keyword evidence="1" id="KW-1133">Transmembrane helix</keyword>
<evidence type="ECO:0000313" key="3">
    <source>
        <dbReference type="Proteomes" id="UP000737171"/>
    </source>
</evidence>
<keyword evidence="3" id="KW-1185">Reference proteome</keyword>
<evidence type="ECO:0008006" key="4">
    <source>
        <dbReference type="Google" id="ProtNLM"/>
    </source>
</evidence>
<feature type="transmembrane region" description="Helical" evidence="1">
    <location>
        <begin position="20"/>
        <end position="41"/>
    </location>
</feature>
<dbReference type="EMBL" id="JABRWJ010000002">
    <property type="protein sequence ID" value="NRF66907.1"/>
    <property type="molecule type" value="Genomic_DNA"/>
</dbReference>
<keyword evidence="1" id="KW-0812">Transmembrane</keyword>
<evidence type="ECO:0000313" key="2">
    <source>
        <dbReference type="EMBL" id="NRF66907.1"/>
    </source>
</evidence>
<proteinExistence type="predicted"/>
<sequence length="444" mass="45718">MRSRHPPSPPPAPPWHGDPALRWSALALALTLVMLVLGWCWRAIGTAPPSTERTRAAAAAVPAAAAIAKPPQTLARAAPAAAALTAALPRALPAAATLPAPGVEVCGWGPVELPDDDPFPLQRIPAAQRAAALDQAEQRLLADADPRINAAGLLIGARGRGQGARQRLEKLAWLASGSQDPVIYAFALHGCQGLAERDGSACRLLSRAQAARLEPDNAQAWLELAAEAAAQGEADAEHEAMRHAAQATRSRAHAAQLPALVHRALAPPLPALPRTLASSVALSVHDTWRLSPAATGQAREYCGAGVVPGEAEPARQVTCRALAGVLGAHGGSLAELGAALAIARAWRVDGAAAAAWQQEHDALIEAGAPGPGDQTDLACGALAAAQAWLQRVADGGERRALREHMQAHGRSLQEWSERHRRTIALASAAATEAAAADGAGDPGP</sequence>
<dbReference type="Proteomes" id="UP000737171">
    <property type="component" value="Unassembled WGS sequence"/>
</dbReference>
<keyword evidence="1" id="KW-0472">Membrane</keyword>
<reference evidence="2 3" key="1">
    <citation type="submission" date="2020-05" db="EMBL/GenBank/DDBJ databases">
        <title>Aquincola sp. isolate from soil.</title>
        <authorList>
            <person name="Han J."/>
            <person name="Kim D.-U."/>
        </authorList>
    </citation>
    <scope>NUCLEOTIDE SEQUENCE [LARGE SCALE GENOMIC DNA]</scope>
    <source>
        <strain evidence="2 3">S2</strain>
    </source>
</reference>
<name>A0ABX2EE81_9BURK</name>